<dbReference type="EMBL" id="VXAV01011752">
    <property type="protein sequence ID" value="NXL95629.1"/>
    <property type="molecule type" value="Genomic_DNA"/>
</dbReference>
<reference evidence="17 18" key="1">
    <citation type="submission" date="2019-09" db="EMBL/GenBank/DDBJ databases">
        <title>Bird 10,000 Genomes (B10K) Project - Family phase.</title>
        <authorList>
            <person name="Zhang G."/>
        </authorList>
    </citation>
    <scope>NUCLEOTIDE SEQUENCE [LARGE SCALE GENOMIC DNA]</scope>
    <source>
        <strain evidence="17">B10K-DU-001-39</strain>
        <tissue evidence="17">Muscle</tissue>
    </source>
</reference>
<comment type="subcellular location">
    <subcellularLocation>
        <location evidence="2">Mitochondrion</location>
    </subcellularLocation>
    <subcellularLocation>
        <location evidence="1">Nucleus</location>
    </subcellularLocation>
</comment>
<evidence type="ECO:0000256" key="7">
    <source>
        <dbReference type="ARBA" id="ARBA00022806"/>
    </source>
</evidence>
<dbReference type="CDD" id="cd18791">
    <property type="entry name" value="SF2_C_RHA"/>
    <property type="match status" value="1"/>
</dbReference>
<dbReference type="PANTHER" id="PTHR18934">
    <property type="entry name" value="ATP-DEPENDENT RNA HELICASE"/>
    <property type="match status" value="1"/>
</dbReference>
<evidence type="ECO:0000256" key="8">
    <source>
        <dbReference type="ARBA" id="ARBA00022840"/>
    </source>
</evidence>
<keyword evidence="7 17" id="KW-0347">Helicase</keyword>
<evidence type="ECO:0000256" key="15">
    <source>
        <dbReference type="SAM" id="MobiDB-lite"/>
    </source>
</evidence>
<dbReference type="Gene3D" id="3.40.50.300">
    <property type="entry name" value="P-loop containing nucleotide triphosphate hydrolases"/>
    <property type="match status" value="2"/>
</dbReference>
<dbReference type="InterPro" id="IPR027417">
    <property type="entry name" value="P-loop_NTPase"/>
</dbReference>
<sequence length="757" mass="85633">LGVAYASKMEFLNYSPESHCFSELLDCSDGEEEETLVYGEDIELNPFDGLPYSSRYYKLLKERQELPVWKVRCAFMESLLHNQIVIVAGDAKTGKSSQVPQWCAEHCLAAGRRHGTAVCTQVHGQAAVRLALRAADEMDVNVGHEVGYLVPFESCCTTDTILRYCTDDLLQREMMSAPLLNSYGVIILDDVHERTVPTDVLLGVLKGVLRARPALRLVILTAPHMSSKLQDYCGSVPLLRVESKHQAEVVYSCSMPKDHFLSALRLLFEIHHTKEKGDIVIFLACEQEIEKAYQIIRQEQSSLNPDLGELIPVPLYPTKNNLMPKPNQDKQNCYQKYRREVLLTTSSGESLIWTRNVTFVIDIGVERRKVYSPRIRAESVITQPISKAQAEMHKQILSMAPSGKLFCLYPEEFAQKEVKRDVPAKIQESNLTSMVLFLKRMDIAGFGHCDFLSRPAPESLMQALEDLDYLAALDNDGNLSEFGVIMSEFPLDPQLSKSILASCEFECVDEMLTIAAMVTAPNCFLRAPSGTEEIALTCWRKFSHPAGDHFTLINVFNAFREASANSTSQCYSNEKWCRDYFLSCSALRMAEIIRAELVEIMRRIELPISEPGFGSPENTQSIKKALLSGYFMHIARDVDGSGNYLMLTHRQVAQLHPFSSYCNTRRIPEWVVFHEFSISEDNSIRVISEISPNLFVELAPQYYFSNLPPSESKDILQEVINHLSPVSAIKEKQKTNTDNKENEKYPQTPTEQRCIIQ</sequence>
<dbReference type="InterPro" id="IPR007502">
    <property type="entry name" value="Helicase-assoc_dom"/>
</dbReference>
<name>A0A7L0WWQ6_ALELA</name>
<dbReference type="GO" id="GO:0005681">
    <property type="term" value="C:spliceosomal complex"/>
    <property type="evidence" value="ECO:0007669"/>
    <property type="project" value="TreeGrafter"/>
</dbReference>
<dbReference type="PROSITE" id="PS51192">
    <property type="entry name" value="HELICASE_ATP_BIND_1"/>
    <property type="match status" value="1"/>
</dbReference>
<feature type="non-terminal residue" evidence="17">
    <location>
        <position position="1"/>
    </location>
</feature>
<evidence type="ECO:0000256" key="1">
    <source>
        <dbReference type="ARBA" id="ARBA00004123"/>
    </source>
</evidence>
<proteinExistence type="inferred from homology"/>
<dbReference type="SUPFAM" id="SSF52540">
    <property type="entry name" value="P-loop containing nucleoside triphosphate hydrolases"/>
    <property type="match status" value="1"/>
</dbReference>
<dbReference type="InterPro" id="IPR011709">
    <property type="entry name" value="DEAD-box_helicase_OB_fold"/>
</dbReference>
<evidence type="ECO:0000256" key="10">
    <source>
        <dbReference type="ARBA" id="ARBA00023128"/>
    </source>
</evidence>
<dbReference type="GO" id="GO:0003724">
    <property type="term" value="F:RNA helicase activity"/>
    <property type="evidence" value="ECO:0007669"/>
    <property type="project" value="UniProtKB-EC"/>
</dbReference>
<dbReference type="Proteomes" id="UP000562322">
    <property type="component" value="Unassembled WGS sequence"/>
</dbReference>
<comment type="similarity">
    <text evidence="3">Belongs to the DEAD box helicase family. DEAH subfamily.</text>
</comment>
<dbReference type="EC" id="3.6.4.13" evidence="4"/>
<dbReference type="FunFam" id="1.20.120.1080:FF:000010">
    <property type="entry name" value="ATP-dependent RNA helicase DQX1 isoform X1"/>
    <property type="match status" value="1"/>
</dbReference>
<dbReference type="Pfam" id="PF04408">
    <property type="entry name" value="WHD_HA2"/>
    <property type="match status" value="1"/>
</dbReference>
<keyword evidence="8" id="KW-0067">ATP-binding</keyword>
<comment type="catalytic activity">
    <reaction evidence="12">
        <text>ATP + H2O = ADP + phosphate + H(+)</text>
        <dbReference type="Rhea" id="RHEA:13065"/>
        <dbReference type="ChEBI" id="CHEBI:15377"/>
        <dbReference type="ChEBI" id="CHEBI:15378"/>
        <dbReference type="ChEBI" id="CHEBI:30616"/>
        <dbReference type="ChEBI" id="CHEBI:43474"/>
        <dbReference type="ChEBI" id="CHEBI:456216"/>
        <dbReference type="EC" id="3.6.4.13"/>
    </reaction>
</comment>
<evidence type="ECO:0000256" key="6">
    <source>
        <dbReference type="ARBA" id="ARBA00022801"/>
    </source>
</evidence>
<evidence type="ECO:0000256" key="14">
    <source>
        <dbReference type="ARBA" id="ARBA00083358"/>
    </source>
</evidence>
<dbReference type="Pfam" id="PF07717">
    <property type="entry name" value="OB_NTP_bind"/>
    <property type="match status" value="1"/>
</dbReference>
<evidence type="ECO:0000313" key="17">
    <source>
        <dbReference type="EMBL" id="NXL95629.1"/>
    </source>
</evidence>
<keyword evidence="11" id="KW-0539">Nucleus</keyword>
<evidence type="ECO:0000256" key="2">
    <source>
        <dbReference type="ARBA" id="ARBA00004173"/>
    </source>
</evidence>
<dbReference type="SMART" id="SM00847">
    <property type="entry name" value="HA2"/>
    <property type="match status" value="1"/>
</dbReference>
<keyword evidence="9" id="KW-0007">Acetylation</keyword>
<evidence type="ECO:0000256" key="5">
    <source>
        <dbReference type="ARBA" id="ARBA00022741"/>
    </source>
</evidence>
<keyword evidence="6" id="KW-0378">Hydrolase</keyword>
<keyword evidence="5" id="KW-0547">Nucleotide-binding</keyword>
<evidence type="ECO:0000256" key="11">
    <source>
        <dbReference type="ARBA" id="ARBA00023242"/>
    </source>
</evidence>
<dbReference type="Gene3D" id="1.20.120.1080">
    <property type="match status" value="1"/>
</dbReference>
<dbReference type="InterPro" id="IPR048333">
    <property type="entry name" value="HA2_WH"/>
</dbReference>
<evidence type="ECO:0000256" key="9">
    <source>
        <dbReference type="ARBA" id="ARBA00022990"/>
    </source>
</evidence>
<evidence type="ECO:0000259" key="16">
    <source>
        <dbReference type="PROSITE" id="PS51192"/>
    </source>
</evidence>
<dbReference type="GO" id="GO:0003723">
    <property type="term" value="F:RNA binding"/>
    <property type="evidence" value="ECO:0007669"/>
    <property type="project" value="TreeGrafter"/>
</dbReference>
<dbReference type="OrthoDB" id="10253254at2759"/>
<dbReference type="FunFam" id="3.40.50.300:FF:001055">
    <property type="entry name" value="putative pre-mRNA-splicing factor ATP-dependent RNA helicase DHX32"/>
    <property type="match status" value="1"/>
</dbReference>
<dbReference type="Pfam" id="PF21010">
    <property type="entry name" value="HA2_C"/>
    <property type="match status" value="1"/>
</dbReference>
<dbReference type="FunFam" id="3.40.50.300:FF:001007">
    <property type="entry name" value="putative pre-mRNA-splicing factor ATP-dependent RNA helicase DHX32"/>
    <property type="match status" value="1"/>
</dbReference>
<dbReference type="AlphaFoldDB" id="A0A7L0WWQ6"/>
<evidence type="ECO:0000256" key="4">
    <source>
        <dbReference type="ARBA" id="ARBA00012552"/>
    </source>
</evidence>
<keyword evidence="10" id="KW-0496">Mitochondrion</keyword>
<keyword evidence="18" id="KW-1185">Reference proteome</keyword>
<feature type="compositionally biased region" description="Basic and acidic residues" evidence="15">
    <location>
        <begin position="732"/>
        <end position="744"/>
    </location>
</feature>
<evidence type="ECO:0000256" key="13">
    <source>
        <dbReference type="ARBA" id="ARBA00073474"/>
    </source>
</evidence>
<dbReference type="PANTHER" id="PTHR18934:SF88">
    <property type="entry name" value="PRE-MRNA-SPLICING FACTOR ATP-DEPENDENT RNA HELICASE DHX32-RELATED"/>
    <property type="match status" value="1"/>
</dbReference>
<comment type="caution">
    <text evidence="17">The sequence shown here is derived from an EMBL/GenBank/DDBJ whole genome shotgun (WGS) entry which is preliminary data.</text>
</comment>
<gene>
    <name evidence="17" type="primary">Dqx1_1</name>
    <name evidence="17" type="ORF">ALELAT_R08246</name>
</gene>
<dbReference type="InterPro" id="IPR014001">
    <property type="entry name" value="Helicase_ATP-bd"/>
</dbReference>
<organism evidence="17 18">
    <name type="scientific">Alectura lathami</name>
    <name type="common">Australian brush turkey</name>
    <dbReference type="NCBI Taxonomy" id="81907"/>
    <lineage>
        <taxon>Eukaryota</taxon>
        <taxon>Metazoa</taxon>
        <taxon>Chordata</taxon>
        <taxon>Craniata</taxon>
        <taxon>Vertebrata</taxon>
        <taxon>Euteleostomi</taxon>
        <taxon>Archelosauria</taxon>
        <taxon>Archosauria</taxon>
        <taxon>Dinosauria</taxon>
        <taxon>Saurischia</taxon>
        <taxon>Theropoda</taxon>
        <taxon>Coelurosauria</taxon>
        <taxon>Aves</taxon>
        <taxon>Neognathae</taxon>
        <taxon>Galloanserae</taxon>
        <taxon>Galliformes</taxon>
        <taxon>Megapodiidae</taxon>
        <taxon>Alectura</taxon>
    </lineage>
</organism>
<protein>
    <recommendedName>
        <fullName evidence="13">Putative pre-mRNA-splicing factor ATP-dependent RNA helicase DHX32</fullName>
        <ecNumber evidence="4">3.6.4.13</ecNumber>
    </recommendedName>
    <alternativeName>
        <fullName evidence="14">DEAH box protein 32</fullName>
    </alternativeName>
</protein>
<evidence type="ECO:0000256" key="12">
    <source>
        <dbReference type="ARBA" id="ARBA00047984"/>
    </source>
</evidence>
<feature type="region of interest" description="Disordered" evidence="15">
    <location>
        <begin position="732"/>
        <end position="757"/>
    </location>
</feature>
<accession>A0A7L0WWQ6</accession>
<evidence type="ECO:0000313" key="18">
    <source>
        <dbReference type="Proteomes" id="UP000562322"/>
    </source>
</evidence>
<evidence type="ECO:0000256" key="3">
    <source>
        <dbReference type="ARBA" id="ARBA00008792"/>
    </source>
</evidence>
<dbReference type="GO" id="GO:0005739">
    <property type="term" value="C:mitochondrion"/>
    <property type="evidence" value="ECO:0007669"/>
    <property type="project" value="UniProtKB-SubCell"/>
</dbReference>
<feature type="domain" description="Helicase ATP-binding" evidence="16">
    <location>
        <begin position="76"/>
        <end position="242"/>
    </location>
</feature>
<dbReference type="GO" id="GO:0016787">
    <property type="term" value="F:hydrolase activity"/>
    <property type="evidence" value="ECO:0007669"/>
    <property type="project" value="UniProtKB-KW"/>
</dbReference>
<feature type="non-terminal residue" evidence="17">
    <location>
        <position position="757"/>
    </location>
</feature>
<dbReference type="GO" id="GO:0005524">
    <property type="term" value="F:ATP binding"/>
    <property type="evidence" value="ECO:0007669"/>
    <property type="project" value="UniProtKB-KW"/>
</dbReference>